<evidence type="ECO:0000256" key="5">
    <source>
        <dbReference type="ARBA" id="ARBA00023235"/>
    </source>
</evidence>
<evidence type="ECO:0000256" key="6">
    <source>
        <dbReference type="ARBA" id="ARBA00023316"/>
    </source>
</evidence>
<dbReference type="GO" id="GO:0008881">
    <property type="term" value="F:glutamate racemase activity"/>
    <property type="evidence" value="ECO:0007669"/>
    <property type="project" value="UniProtKB-EC"/>
</dbReference>
<dbReference type="InterPro" id="IPR015942">
    <property type="entry name" value="Asp/Glu/hydantoin_racemase"/>
</dbReference>
<organism evidence="8 9">
    <name type="scientific">Succinivibrio faecicola</name>
    <dbReference type="NCBI Taxonomy" id="2820300"/>
    <lineage>
        <taxon>Bacteria</taxon>
        <taxon>Pseudomonadati</taxon>
        <taxon>Pseudomonadota</taxon>
        <taxon>Gammaproteobacteria</taxon>
        <taxon>Aeromonadales</taxon>
        <taxon>Succinivibrionaceae</taxon>
        <taxon>Succinivibrio</taxon>
    </lineage>
</organism>
<evidence type="ECO:0000256" key="2">
    <source>
        <dbReference type="ARBA" id="ARBA00013090"/>
    </source>
</evidence>
<keyword evidence="3 7" id="KW-0133">Cell shape</keyword>
<dbReference type="EC" id="5.1.1.3" evidence="2 7"/>
<evidence type="ECO:0000256" key="3">
    <source>
        <dbReference type="ARBA" id="ARBA00022960"/>
    </source>
</evidence>
<reference evidence="8 9" key="1">
    <citation type="submission" date="2021-03" db="EMBL/GenBank/DDBJ databases">
        <title>Succinivibrio sp. nov. isolated from feces of cow.</title>
        <authorList>
            <person name="Choi J.-Y."/>
        </authorList>
    </citation>
    <scope>NUCLEOTIDE SEQUENCE [LARGE SCALE GENOMIC DNA]</scope>
    <source>
        <strain evidence="8 9">AGMB01872</strain>
    </source>
</reference>
<dbReference type="PROSITE" id="PS00924">
    <property type="entry name" value="ASP_GLU_RACEMASE_2"/>
    <property type="match status" value="1"/>
</dbReference>
<comment type="caution">
    <text evidence="8">The sequence shown here is derived from an EMBL/GenBank/DDBJ whole genome shotgun (WGS) entry which is preliminary data.</text>
</comment>
<feature type="active site" description="Proton donor/acceptor" evidence="7">
    <location>
        <position position="186"/>
    </location>
</feature>
<evidence type="ECO:0000256" key="4">
    <source>
        <dbReference type="ARBA" id="ARBA00022984"/>
    </source>
</evidence>
<keyword evidence="4 7" id="KW-0573">Peptidoglycan synthesis</keyword>
<dbReference type="InterPro" id="IPR004391">
    <property type="entry name" value="Glu_race"/>
</dbReference>
<dbReference type="InterPro" id="IPR018187">
    <property type="entry name" value="Asp/Glu_racemase_AS_1"/>
</dbReference>
<proteinExistence type="inferred from homology"/>
<dbReference type="PROSITE" id="PS00923">
    <property type="entry name" value="ASP_GLU_RACEMASE_1"/>
    <property type="match status" value="1"/>
</dbReference>
<dbReference type="PANTHER" id="PTHR21198">
    <property type="entry name" value="GLUTAMATE RACEMASE"/>
    <property type="match status" value="1"/>
</dbReference>
<evidence type="ECO:0000256" key="7">
    <source>
        <dbReference type="HAMAP-Rule" id="MF_00258"/>
    </source>
</evidence>
<dbReference type="InterPro" id="IPR001920">
    <property type="entry name" value="Asp/Glu_race"/>
</dbReference>
<dbReference type="Pfam" id="PF01177">
    <property type="entry name" value="Asp_Glu_race"/>
    <property type="match status" value="1"/>
</dbReference>
<feature type="binding site" evidence="7">
    <location>
        <begin position="75"/>
        <end position="76"/>
    </location>
    <ligand>
        <name>substrate</name>
    </ligand>
</feature>
<keyword evidence="6 7" id="KW-0961">Cell wall biogenesis/degradation</keyword>
<dbReference type="SUPFAM" id="SSF53681">
    <property type="entry name" value="Aspartate/glutamate racemase"/>
    <property type="match status" value="2"/>
</dbReference>
<dbReference type="Gene3D" id="3.40.50.1860">
    <property type="match status" value="2"/>
</dbReference>
<dbReference type="HAMAP" id="MF_00258">
    <property type="entry name" value="Glu_racemase"/>
    <property type="match status" value="1"/>
</dbReference>
<keyword evidence="5 7" id="KW-0413">Isomerase</keyword>
<dbReference type="NCBIfam" id="TIGR00067">
    <property type="entry name" value="glut_race"/>
    <property type="match status" value="1"/>
</dbReference>
<dbReference type="Proteomes" id="UP000731465">
    <property type="component" value="Unassembled WGS sequence"/>
</dbReference>
<feature type="binding site" evidence="7">
    <location>
        <begin position="42"/>
        <end position="43"/>
    </location>
    <ligand>
        <name>substrate</name>
    </ligand>
</feature>
<sequence>MKVKRVLFFDSGVGGLSVFKAVKELNNEIEAYYLFDNECFPYGNKTESFLIERVDRLIEVACSRFELSAIVVACNTASTVALPELRCHIKLPIVGVVPAIKPAAKISKNKVIGILATPGTLSRKYTQDLIDSFASDCNVIKVGNANLAVIAENRLTTGKVDKKAVSKILEPFTNAPVVPDTVVLGCTHYPFVKDVIQEVMPETRLVDSGEAIGRRVKTVIKESAMIDTNKKQDRAFYTGTLENYDDRLKMVRKFGFKKLEQFEI</sequence>
<name>A0ABS7DHX7_9GAMM</name>
<feature type="binding site" evidence="7">
    <location>
        <begin position="10"/>
        <end position="11"/>
    </location>
    <ligand>
        <name>substrate</name>
    </ligand>
</feature>
<accession>A0ABS7DHX7</accession>
<feature type="binding site" evidence="7">
    <location>
        <begin position="187"/>
        <end position="188"/>
    </location>
    <ligand>
        <name>substrate</name>
    </ligand>
</feature>
<dbReference type="PANTHER" id="PTHR21198:SF2">
    <property type="entry name" value="GLUTAMATE RACEMASE"/>
    <property type="match status" value="1"/>
</dbReference>
<dbReference type="RefSeq" id="WP_219938058.1">
    <property type="nucleotide sequence ID" value="NZ_JAGFNY010000032.1"/>
</dbReference>
<comment type="similarity">
    <text evidence="7">Belongs to the aspartate/glutamate racemases family.</text>
</comment>
<comment type="catalytic activity">
    <reaction evidence="1 7">
        <text>L-glutamate = D-glutamate</text>
        <dbReference type="Rhea" id="RHEA:12813"/>
        <dbReference type="ChEBI" id="CHEBI:29985"/>
        <dbReference type="ChEBI" id="CHEBI:29986"/>
        <dbReference type="EC" id="5.1.1.3"/>
    </reaction>
</comment>
<evidence type="ECO:0000313" key="9">
    <source>
        <dbReference type="Proteomes" id="UP000731465"/>
    </source>
</evidence>
<keyword evidence="9" id="KW-1185">Reference proteome</keyword>
<evidence type="ECO:0000256" key="1">
    <source>
        <dbReference type="ARBA" id="ARBA00001602"/>
    </source>
</evidence>
<dbReference type="EMBL" id="JAGFNY010000032">
    <property type="protein sequence ID" value="MBW7570833.1"/>
    <property type="molecule type" value="Genomic_DNA"/>
</dbReference>
<evidence type="ECO:0000313" key="8">
    <source>
        <dbReference type="EMBL" id="MBW7570833.1"/>
    </source>
</evidence>
<protein>
    <recommendedName>
        <fullName evidence="2 7">Glutamate racemase</fullName>
        <ecNumber evidence="2 7">5.1.1.3</ecNumber>
    </recommendedName>
</protein>
<feature type="active site" description="Proton donor/acceptor" evidence="7">
    <location>
        <position position="74"/>
    </location>
</feature>
<comment type="pathway">
    <text evidence="7">Cell wall biogenesis; peptidoglycan biosynthesis.</text>
</comment>
<dbReference type="InterPro" id="IPR033134">
    <property type="entry name" value="Asp/Glu_racemase_AS_2"/>
</dbReference>
<comment type="function">
    <text evidence="7">Provides the (R)-glutamate required for cell wall biosynthesis.</text>
</comment>
<gene>
    <name evidence="7" type="primary">murI</name>
    <name evidence="8" type="ORF">J5V48_08000</name>
</gene>